<name>A0A6J7I4T0_9ZZZZ</name>
<accession>A0A6J7I4T0</accession>
<evidence type="ECO:0000313" key="1">
    <source>
        <dbReference type="EMBL" id="CAB4925913.1"/>
    </source>
</evidence>
<gene>
    <name evidence="1" type="ORF">UFOPK3720_00472</name>
</gene>
<proteinExistence type="predicted"/>
<organism evidence="1">
    <name type="scientific">freshwater metagenome</name>
    <dbReference type="NCBI Taxonomy" id="449393"/>
    <lineage>
        <taxon>unclassified sequences</taxon>
        <taxon>metagenomes</taxon>
        <taxon>ecological metagenomes</taxon>
    </lineage>
</organism>
<reference evidence="1" key="1">
    <citation type="submission" date="2020-05" db="EMBL/GenBank/DDBJ databases">
        <authorList>
            <person name="Chiriac C."/>
            <person name="Salcher M."/>
            <person name="Ghai R."/>
            <person name="Kavagutti S V."/>
        </authorList>
    </citation>
    <scope>NUCLEOTIDE SEQUENCE</scope>
</reference>
<dbReference type="AlphaFoldDB" id="A0A6J7I4T0"/>
<sequence>MPIGACVPRGWYAVQPSRIPPRRRLLSSGGTAAKSSQKLRALSRGKAISLEPIMIGMMKFPSGPDTTMIIAMIITMPWVPMSEL</sequence>
<protein>
    <submittedName>
        <fullName evidence="1">Unannotated protein</fullName>
    </submittedName>
</protein>
<dbReference type="EMBL" id="CAFBNB010000064">
    <property type="protein sequence ID" value="CAB4925913.1"/>
    <property type="molecule type" value="Genomic_DNA"/>
</dbReference>